<dbReference type="Pfam" id="PF00753">
    <property type="entry name" value="Lactamase_B"/>
    <property type="match status" value="1"/>
</dbReference>
<dbReference type="SMART" id="SM00849">
    <property type="entry name" value="Lactamase_B"/>
    <property type="match status" value="1"/>
</dbReference>
<organism evidence="2 3">
    <name type="scientific">Pristionchus fissidentatus</name>
    <dbReference type="NCBI Taxonomy" id="1538716"/>
    <lineage>
        <taxon>Eukaryota</taxon>
        <taxon>Metazoa</taxon>
        <taxon>Ecdysozoa</taxon>
        <taxon>Nematoda</taxon>
        <taxon>Chromadorea</taxon>
        <taxon>Rhabditida</taxon>
        <taxon>Rhabditina</taxon>
        <taxon>Diplogasteromorpha</taxon>
        <taxon>Diplogasteroidea</taxon>
        <taxon>Neodiplogasteridae</taxon>
        <taxon>Pristionchus</taxon>
    </lineage>
</organism>
<evidence type="ECO:0000313" key="3">
    <source>
        <dbReference type="Proteomes" id="UP001432322"/>
    </source>
</evidence>
<accession>A0AAV5WKV7</accession>
<keyword evidence="3" id="KW-1185">Reference proteome</keyword>
<dbReference type="AlphaFoldDB" id="A0AAV5WKV7"/>
<dbReference type="EMBL" id="BTSY01000006">
    <property type="protein sequence ID" value="GMT31180.1"/>
    <property type="molecule type" value="Genomic_DNA"/>
</dbReference>
<dbReference type="Proteomes" id="UP001432322">
    <property type="component" value="Unassembled WGS sequence"/>
</dbReference>
<dbReference type="CDD" id="cd07711">
    <property type="entry name" value="MBLAC1-like_MBL-fold"/>
    <property type="match status" value="1"/>
</dbReference>
<reference evidence="2" key="1">
    <citation type="submission" date="2023-10" db="EMBL/GenBank/DDBJ databases">
        <title>Genome assembly of Pristionchus species.</title>
        <authorList>
            <person name="Yoshida K."/>
            <person name="Sommer R.J."/>
        </authorList>
    </citation>
    <scope>NUCLEOTIDE SEQUENCE</scope>
    <source>
        <strain evidence="2">RS5133</strain>
    </source>
</reference>
<feature type="domain" description="Metallo-beta-lactamase" evidence="1">
    <location>
        <begin position="28"/>
        <end position="189"/>
    </location>
</feature>
<proteinExistence type="predicted"/>
<dbReference type="InterPro" id="IPR039344">
    <property type="entry name" value="MBLAC1"/>
</dbReference>
<dbReference type="Gene3D" id="3.60.15.10">
    <property type="entry name" value="Ribonuclease Z/Hydroxyacylglutathione hydrolase-like"/>
    <property type="match status" value="1"/>
</dbReference>
<sequence length="199" mass="22161">RWSPMEPSCTKNEVDVLIVGYVRGERATGTVTLVTTPEGRVILVDAGDPWNGAELRERLAERGYAPEEMTDVLITHGHIDHCGNVAMFARARFFMDGDWTEGGVYGQRQQGRHPLTASVWIEQLAGHTPSDLVLVVSDCARGGTTVVAGDLFEDGDDEAKWRANSQDCETHERSREYVRQHADWIVPGHGDVFRVEKTQ</sequence>
<dbReference type="SUPFAM" id="SSF56281">
    <property type="entry name" value="Metallo-hydrolase/oxidoreductase"/>
    <property type="match status" value="1"/>
</dbReference>
<dbReference type="InterPro" id="IPR001279">
    <property type="entry name" value="Metallo-B-lactamas"/>
</dbReference>
<dbReference type="PANTHER" id="PTHR23200">
    <property type="entry name" value="METALLO-BETA-LACTAMASE DOMAIN-CONTAINING PROTEIN 1"/>
    <property type="match status" value="1"/>
</dbReference>
<evidence type="ECO:0000313" key="2">
    <source>
        <dbReference type="EMBL" id="GMT31180.1"/>
    </source>
</evidence>
<dbReference type="PANTHER" id="PTHR23200:SF35">
    <property type="entry name" value="METALLO-BETA-LACTAMASE DOMAIN-CONTAINING PROTEIN"/>
    <property type="match status" value="1"/>
</dbReference>
<protein>
    <recommendedName>
        <fullName evidence="1">Metallo-beta-lactamase domain-containing protein</fullName>
    </recommendedName>
</protein>
<name>A0AAV5WKV7_9BILA</name>
<dbReference type="InterPro" id="IPR036866">
    <property type="entry name" value="RibonucZ/Hydroxyglut_hydro"/>
</dbReference>
<comment type="caution">
    <text evidence="2">The sequence shown here is derived from an EMBL/GenBank/DDBJ whole genome shotgun (WGS) entry which is preliminary data.</text>
</comment>
<feature type="non-terminal residue" evidence="2">
    <location>
        <position position="1"/>
    </location>
</feature>
<gene>
    <name evidence="2" type="ORF">PFISCL1PPCAC_22477</name>
</gene>
<evidence type="ECO:0000259" key="1">
    <source>
        <dbReference type="SMART" id="SM00849"/>
    </source>
</evidence>